<evidence type="ECO:0000256" key="4">
    <source>
        <dbReference type="ARBA" id="ARBA00022989"/>
    </source>
</evidence>
<dbReference type="EMBL" id="LT906439">
    <property type="protein sequence ID" value="SNU88803.1"/>
    <property type="molecule type" value="Genomic_DNA"/>
</dbReference>
<dbReference type="STRING" id="1123308.GCA_000380085_01877"/>
<dbReference type="Pfam" id="PF13396">
    <property type="entry name" value="PLDc_N"/>
    <property type="match status" value="1"/>
</dbReference>
<dbReference type="RefSeq" id="WP_018374420.1">
    <property type="nucleotide sequence ID" value="NZ_LT906439.1"/>
</dbReference>
<evidence type="ECO:0000259" key="7">
    <source>
        <dbReference type="Pfam" id="PF13396"/>
    </source>
</evidence>
<evidence type="ECO:0000313" key="8">
    <source>
        <dbReference type="EMBL" id="SNU88803.1"/>
    </source>
</evidence>
<feature type="transmembrane region" description="Helical" evidence="6">
    <location>
        <begin position="45"/>
        <end position="64"/>
    </location>
</feature>
<evidence type="ECO:0000256" key="6">
    <source>
        <dbReference type="SAM" id="Phobius"/>
    </source>
</evidence>
<evidence type="ECO:0000256" key="1">
    <source>
        <dbReference type="ARBA" id="ARBA00004651"/>
    </source>
</evidence>
<keyword evidence="3 6" id="KW-0812">Transmembrane</keyword>
<comment type="subcellular location">
    <subcellularLocation>
        <location evidence="1">Cell membrane</location>
        <topology evidence="1">Multi-pass membrane protein</topology>
    </subcellularLocation>
</comment>
<gene>
    <name evidence="8" type="primary">yxlE</name>
    <name evidence="8" type="ORF">SAMEA4412692_01237</name>
</gene>
<evidence type="ECO:0000313" key="9">
    <source>
        <dbReference type="Proteomes" id="UP000215185"/>
    </source>
</evidence>
<name>A0A239SW39_9STRE</name>
<dbReference type="AlphaFoldDB" id="A0A239SW39"/>
<evidence type="ECO:0000256" key="5">
    <source>
        <dbReference type="ARBA" id="ARBA00023136"/>
    </source>
</evidence>
<evidence type="ECO:0000256" key="3">
    <source>
        <dbReference type="ARBA" id="ARBA00022692"/>
    </source>
</evidence>
<reference evidence="8 9" key="1">
    <citation type="submission" date="2017-06" db="EMBL/GenBank/DDBJ databases">
        <authorList>
            <consortium name="Pathogen Informatics"/>
        </authorList>
    </citation>
    <scope>NUCLEOTIDE SEQUENCE [LARGE SCALE GENOMIC DNA]</scope>
    <source>
        <strain evidence="8 9">NCTC13788</strain>
    </source>
</reference>
<feature type="transmembrane region" description="Helical" evidence="6">
    <location>
        <begin position="13"/>
        <end position="33"/>
    </location>
</feature>
<dbReference type="InterPro" id="IPR027379">
    <property type="entry name" value="CLS_N"/>
</dbReference>
<organism evidence="8 9">
    <name type="scientific">Streptococcus merionis</name>
    <dbReference type="NCBI Taxonomy" id="400065"/>
    <lineage>
        <taxon>Bacteria</taxon>
        <taxon>Bacillati</taxon>
        <taxon>Bacillota</taxon>
        <taxon>Bacilli</taxon>
        <taxon>Lactobacillales</taxon>
        <taxon>Streptococcaceae</taxon>
        <taxon>Streptococcus</taxon>
    </lineage>
</organism>
<dbReference type="Proteomes" id="UP000215185">
    <property type="component" value="Chromosome 1"/>
</dbReference>
<keyword evidence="5 6" id="KW-0472">Membrane</keyword>
<keyword evidence="4 6" id="KW-1133">Transmembrane helix</keyword>
<protein>
    <submittedName>
        <fullName evidence="8">Negative regulatory protein yxlE</fullName>
    </submittedName>
</protein>
<dbReference type="OrthoDB" id="3243324at2"/>
<proteinExistence type="predicted"/>
<sequence>MNTFERVKEYLPFLVPLFLLQLILAIVAVIHILRHSHYRYGNKVFWLIIVIFGQLVGPILYFLIGKGDD</sequence>
<evidence type="ECO:0000256" key="2">
    <source>
        <dbReference type="ARBA" id="ARBA00022475"/>
    </source>
</evidence>
<keyword evidence="9" id="KW-1185">Reference proteome</keyword>
<keyword evidence="2" id="KW-1003">Cell membrane</keyword>
<feature type="domain" description="Cardiolipin synthase N-terminal" evidence="7">
    <location>
        <begin position="23"/>
        <end position="65"/>
    </location>
</feature>
<dbReference type="GO" id="GO:0005886">
    <property type="term" value="C:plasma membrane"/>
    <property type="evidence" value="ECO:0007669"/>
    <property type="project" value="UniProtKB-SubCell"/>
</dbReference>
<dbReference type="KEGG" id="smen:SAMEA4412692_1237"/>
<accession>A0A239SW39</accession>